<dbReference type="InterPro" id="IPR029058">
    <property type="entry name" value="AB_hydrolase_fold"/>
</dbReference>
<dbReference type="InterPro" id="IPR050565">
    <property type="entry name" value="LYPA1-2/EST-like"/>
</dbReference>
<reference evidence="5" key="1">
    <citation type="journal article" date="2023" name="Mol. Phylogenet. Evol.">
        <title>Genome-scale phylogeny and comparative genomics of the fungal order Sordariales.</title>
        <authorList>
            <person name="Hensen N."/>
            <person name="Bonometti L."/>
            <person name="Westerberg I."/>
            <person name="Brannstrom I.O."/>
            <person name="Guillou S."/>
            <person name="Cros-Aarteil S."/>
            <person name="Calhoun S."/>
            <person name="Haridas S."/>
            <person name="Kuo A."/>
            <person name="Mondo S."/>
            <person name="Pangilinan J."/>
            <person name="Riley R."/>
            <person name="LaButti K."/>
            <person name="Andreopoulos B."/>
            <person name="Lipzen A."/>
            <person name="Chen C."/>
            <person name="Yan M."/>
            <person name="Daum C."/>
            <person name="Ng V."/>
            <person name="Clum A."/>
            <person name="Steindorff A."/>
            <person name="Ohm R.A."/>
            <person name="Martin F."/>
            <person name="Silar P."/>
            <person name="Natvig D.O."/>
            <person name="Lalanne C."/>
            <person name="Gautier V."/>
            <person name="Ament-Velasquez S.L."/>
            <person name="Kruys A."/>
            <person name="Hutchinson M.I."/>
            <person name="Powell A.J."/>
            <person name="Barry K."/>
            <person name="Miller A.N."/>
            <person name="Grigoriev I.V."/>
            <person name="Debuchy R."/>
            <person name="Gladieux P."/>
            <person name="Hiltunen Thoren M."/>
            <person name="Johannesson H."/>
        </authorList>
    </citation>
    <scope>NUCLEOTIDE SEQUENCE [LARGE SCALE GENOMIC DNA]</scope>
    <source>
        <strain evidence="5">CBS 284.82</strain>
    </source>
</reference>
<dbReference type="GO" id="GO:0052689">
    <property type="term" value="F:carboxylic ester hydrolase activity"/>
    <property type="evidence" value="ECO:0007669"/>
    <property type="project" value="TreeGrafter"/>
</dbReference>
<protein>
    <submittedName>
        <fullName evidence="4">Alpha/beta-hydrolase</fullName>
    </submittedName>
</protein>
<proteinExistence type="inferred from homology"/>
<name>A0AAN6PAS9_9PEZI</name>
<dbReference type="Gene3D" id="3.40.50.1820">
    <property type="entry name" value="alpha/beta hydrolase"/>
    <property type="match status" value="1"/>
</dbReference>
<feature type="region of interest" description="Disordered" evidence="2">
    <location>
        <begin position="36"/>
        <end position="69"/>
    </location>
</feature>
<organism evidence="4 5">
    <name type="scientific">Parachaetomium inaequale</name>
    <dbReference type="NCBI Taxonomy" id="2588326"/>
    <lineage>
        <taxon>Eukaryota</taxon>
        <taxon>Fungi</taxon>
        <taxon>Dikarya</taxon>
        <taxon>Ascomycota</taxon>
        <taxon>Pezizomycotina</taxon>
        <taxon>Sordariomycetes</taxon>
        <taxon>Sordariomycetidae</taxon>
        <taxon>Sordariales</taxon>
        <taxon>Chaetomiaceae</taxon>
        <taxon>Parachaetomium</taxon>
    </lineage>
</organism>
<feature type="domain" description="Phospholipase/carboxylesterase/thioesterase" evidence="3">
    <location>
        <begin position="260"/>
        <end position="320"/>
    </location>
</feature>
<evidence type="ECO:0000313" key="5">
    <source>
        <dbReference type="Proteomes" id="UP001303115"/>
    </source>
</evidence>
<dbReference type="InterPro" id="IPR003140">
    <property type="entry name" value="PLipase/COase/thioEstase"/>
</dbReference>
<evidence type="ECO:0000313" key="4">
    <source>
        <dbReference type="EMBL" id="KAK4034893.1"/>
    </source>
</evidence>
<dbReference type="PANTHER" id="PTHR10655">
    <property type="entry name" value="LYSOPHOSPHOLIPASE-RELATED"/>
    <property type="match status" value="1"/>
</dbReference>
<comment type="caution">
    <text evidence="4">The sequence shown here is derived from an EMBL/GenBank/DDBJ whole genome shotgun (WGS) entry which is preliminary data.</text>
</comment>
<dbReference type="GO" id="GO:0008474">
    <property type="term" value="F:palmitoyl-(protein) hydrolase activity"/>
    <property type="evidence" value="ECO:0007669"/>
    <property type="project" value="TreeGrafter"/>
</dbReference>
<feature type="region of interest" description="Disordered" evidence="2">
    <location>
        <begin position="197"/>
        <end position="229"/>
    </location>
</feature>
<feature type="compositionally biased region" description="Acidic residues" evidence="2">
    <location>
        <begin position="200"/>
        <end position="221"/>
    </location>
</feature>
<comment type="similarity">
    <text evidence="1">Belongs to the AB hydrolase superfamily. AB hydrolase 2 family.</text>
</comment>
<accession>A0AAN6PAS9</accession>
<evidence type="ECO:0000256" key="2">
    <source>
        <dbReference type="SAM" id="MobiDB-lite"/>
    </source>
</evidence>
<dbReference type="EMBL" id="MU854462">
    <property type="protein sequence ID" value="KAK4034893.1"/>
    <property type="molecule type" value="Genomic_DNA"/>
</dbReference>
<evidence type="ECO:0000259" key="3">
    <source>
        <dbReference type="Pfam" id="PF02230"/>
    </source>
</evidence>
<sequence length="327" mass="34848">MASDYPPPLIIPPRALPHKQTFILLHGRGSSGDKFGSVLLDTPISTGAPHSPDDGGTNPPDAQTTTSPTTVQTLATTFPHARFVFPTAARRRATVYNRARTHQWFDNWALDDDDTPTTATIAAEREALQVPGLRETTAHLHGLLRAEIAIAGGAASRVVLGGLSQGCAAALVALLLWEGPPLAGALGMCGWLPFAGGGVDEPEEGDDDDDIFDRDGEDEGDGAGGSADYSPAARALQWFRDELELPRPDDAKAAGSALLHTPIFLGHAVEDDRVNVALGRKATACLEGLGAQTVVWSEYEGLGHWYSGRMLRDVVEFLERNSDIKLD</sequence>
<dbReference type="Pfam" id="PF02230">
    <property type="entry name" value="Abhydrolase_2"/>
    <property type="match status" value="2"/>
</dbReference>
<dbReference type="Proteomes" id="UP001303115">
    <property type="component" value="Unassembled WGS sequence"/>
</dbReference>
<dbReference type="GO" id="GO:0005737">
    <property type="term" value="C:cytoplasm"/>
    <property type="evidence" value="ECO:0007669"/>
    <property type="project" value="TreeGrafter"/>
</dbReference>
<dbReference type="PANTHER" id="PTHR10655:SF64">
    <property type="entry name" value="PHOSPHOLIPASE_CARBOXYLESTERASE_THIOESTERASE DOMAIN-CONTAINING PROTEIN"/>
    <property type="match status" value="1"/>
</dbReference>
<gene>
    <name evidence="4" type="ORF">C8A01DRAFT_48835</name>
</gene>
<dbReference type="AlphaFoldDB" id="A0AAN6PAS9"/>
<keyword evidence="5" id="KW-1185">Reference proteome</keyword>
<evidence type="ECO:0000256" key="1">
    <source>
        <dbReference type="ARBA" id="ARBA00006499"/>
    </source>
</evidence>
<feature type="domain" description="Phospholipase/carboxylesterase/thioesterase" evidence="3">
    <location>
        <begin position="72"/>
        <end position="194"/>
    </location>
</feature>
<dbReference type="SUPFAM" id="SSF53474">
    <property type="entry name" value="alpha/beta-Hydrolases"/>
    <property type="match status" value="1"/>
</dbReference>